<name>A0AAV7IGE0_COTGL</name>
<feature type="region of interest" description="Disordered" evidence="1">
    <location>
        <begin position="1"/>
        <end position="25"/>
    </location>
</feature>
<protein>
    <submittedName>
        <fullName evidence="2">Uncharacterized protein</fullName>
    </submittedName>
</protein>
<evidence type="ECO:0000313" key="2">
    <source>
        <dbReference type="EMBL" id="KAH0550859.1"/>
    </source>
</evidence>
<organism evidence="2 3">
    <name type="scientific">Cotesia glomerata</name>
    <name type="common">Lepidopteran parasitic wasp</name>
    <name type="synonym">Apanteles glomeratus</name>
    <dbReference type="NCBI Taxonomy" id="32391"/>
    <lineage>
        <taxon>Eukaryota</taxon>
        <taxon>Metazoa</taxon>
        <taxon>Ecdysozoa</taxon>
        <taxon>Arthropoda</taxon>
        <taxon>Hexapoda</taxon>
        <taxon>Insecta</taxon>
        <taxon>Pterygota</taxon>
        <taxon>Neoptera</taxon>
        <taxon>Endopterygota</taxon>
        <taxon>Hymenoptera</taxon>
        <taxon>Apocrita</taxon>
        <taxon>Ichneumonoidea</taxon>
        <taxon>Braconidae</taxon>
        <taxon>Microgastrinae</taxon>
        <taxon>Cotesia</taxon>
    </lineage>
</organism>
<evidence type="ECO:0000313" key="3">
    <source>
        <dbReference type="Proteomes" id="UP000826195"/>
    </source>
</evidence>
<reference evidence="2 3" key="1">
    <citation type="journal article" date="2021" name="J. Hered.">
        <title>A chromosome-level genome assembly of the parasitoid wasp, Cotesia glomerata (Hymenoptera: Braconidae).</title>
        <authorList>
            <person name="Pinto B.J."/>
            <person name="Weis J.J."/>
            <person name="Gamble T."/>
            <person name="Ode P.J."/>
            <person name="Paul R."/>
            <person name="Zaspel J.M."/>
        </authorList>
    </citation>
    <scope>NUCLEOTIDE SEQUENCE [LARGE SCALE GENOMIC DNA]</scope>
    <source>
        <strain evidence="2">CgM1</strain>
    </source>
</reference>
<sequence>MKDPNYTYYTESRRKTKDQRVSGTRSMAATYQVQGKRTGLIRHQANRGRLSAKTQRPFIKTIRITAQEKGIFKKEKESTDSFKKMVKKVKKKKNKDSGIRKSDYSPLYCALLCDANQMA</sequence>
<accession>A0AAV7IGE0</accession>
<comment type="caution">
    <text evidence="2">The sequence shown here is derived from an EMBL/GenBank/DDBJ whole genome shotgun (WGS) entry which is preliminary data.</text>
</comment>
<proteinExistence type="predicted"/>
<dbReference type="EMBL" id="JAHXZJ010001864">
    <property type="protein sequence ID" value="KAH0550859.1"/>
    <property type="molecule type" value="Genomic_DNA"/>
</dbReference>
<evidence type="ECO:0000256" key="1">
    <source>
        <dbReference type="SAM" id="MobiDB-lite"/>
    </source>
</evidence>
<gene>
    <name evidence="2" type="ORF">KQX54_021002</name>
</gene>
<dbReference type="Proteomes" id="UP000826195">
    <property type="component" value="Unassembled WGS sequence"/>
</dbReference>
<keyword evidence="3" id="KW-1185">Reference proteome</keyword>
<dbReference type="AlphaFoldDB" id="A0AAV7IGE0"/>